<accession>A0A4P9X4D5</accession>
<dbReference type="EMBL" id="ML014247">
    <property type="protein sequence ID" value="RKO99923.1"/>
    <property type="molecule type" value="Genomic_DNA"/>
</dbReference>
<evidence type="ECO:0000313" key="3">
    <source>
        <dbReference type="Proteomes" id="UP000274922"/>
    </source>
</evidence>
<feature type="non-terminal residue" evidence="2">
    <location>
        <position position="72"/>
    </location>
</feature>
<dbReference type="Proteomes" id="UP000274922">
    <property type="component" value="Unassembled WGS sequence"/>
</dbReference>
<keyword evidence="3" id="KW-1185">Reference proteome</keyword>
<protein>
    <submittedName>
        <fullName evidence="2">Uncharacterized protein</fullName>
    </submittedName>
</protein>
<dbReference type="AlphaFoldDB" id="A0A4P9X4D5"/>
<dbReference type="STRING" id="1555241.A0A4P9X4D5"/>
<organism evidence="2 3">
    <name type="scientific">Caulochytrium protostelioides</name>
    <dbReference type="NCBI Taxonomy" id="1555241"/>
    <lineage>
        <taxon>Eukaryota</taxon>
        <taxon>Fungi</taxon>
        <taxon>Fungi incertae sedis</taxon>
        <taxon>Chytridiomycota</taxon>
        <taxon>Chytridiomycota incertae sedis</taxon>
        <taxon>Chytridiomycetes</taxon>
        <taxon>Caulochytriales</taxon>
        <taxon>Caulochytriaceae</taxon>
        <taxon>Caulochytrium</taxon>
    </lineage>
</organism>
<name>A0A4P9X4D5_9FUNG</name>
<reference evidence="3" key="1">
    <citation type="journal article" date="2018" name="Nat. Microbiol.">
        <title>Leveraging single-cell genomics to expand the fungal tree of life.</title>
        <authorList>
            <person name="Ahrendt S.R."/>
            <person name="Quandt C.A."/>
            <person name="Ciobanu D."/>
            <person name="Clum A."/>
            <person name="Salamov A."/>
            <person name="Andreopoulos B."/>
            <person name="Cheng J.F."/>
            <person name="Woyke T."/>
            <person name="Pelin A."/>
            <person name="Henrissat B."/>
            <person name="Reynolds N.K."/>
            <person name="Benny G.L."/>
            <person name="Smith M.E."/>
            <person name="James T.Y."/>
            <person name="Grigoriev I.V."/>
        </authorList>
    </citation>
    <scope>NUCLEOTIDE SEQUENCE [LARGE SCALE GENOMIC DNA]</scope>
    <source>
        <strain evidence="3">ATCC 52028</strain>
    </source>
</reference>
<evidence type="ECO:0000256" key="1">
    <source>
        <dbReference type="SAM" id="Coils"/>
    </source>
</evidence>
<keyword evidence="1" id="KW-0175">Coiled coil</keyword>
<proteinExistence type="predicted"/>
<dbReference type="OrthoDB" id="21629at2759"/>
<feature type="coiled-coil region" evidence="1">
    <location>
        <begin position="32"/>
        <end position="59"/>
    </location>
</feature>
<evidence type="ECO:0000313" key="2">
    <source>
        <dbReference type="EMBL" id="RKO99923.1"/>
    </source>
</evidence>
<gene>
    <name evidence="2" type="ORF">CXG81DRAFT_4386</name>
</gene>
<sequence>MMEAQRIDEGRRMFQVFAARMFELRVMAAYHAWAAEQRREQFLKELEAEENQSRALKARGKGKKQDKVAKAR</sequence>